<organism evidence="7 8">
    <name type="scientific">Candidatus Liptonbacteria bacterium CG11_big_fil_rev_8_21_14_0_20_35_14</name>
    <dbReference type="NCBI Taxonomy" id="1974634"/>
    <lineage>
        <taxon>Bacteria</taxon>
        <taxon>Candidatus Liptoniibacteriota</taxon>
    </lineage>
</organism>
<dbReference type="GO" id="GO:0019843">
    <property type="term" value="F:rRNA binding"/>
    <property type="evidence" value="ECO:0007669"/>
    <property type="project" value="UniProtKB-UniRule"/>
</dbReference>
<accession>A0A2H0N866</accession>
<dbReference type="GO" id="GO:0006412">
    <property type="term" value="P:translation"/>
    <property type="evidence" value="ECO:0007669"/>
    <property type="project" value="UniProtKB-UniRule"/>
</dbReference>
<evidence type="ECO:0000259" key="6">
    <source>
        <dbReference type="Pfam" id="PF00828"/>
    </source>
</evidence>
<dbReference type="AlphaFoldDB" id="A0A2H0N866"/>
<gene>
    <name evidence="4" type="primary">rplO</name>
    <name evidence="7" type="ORF">COV57_01020</name>
</gene>
<name>A0A2H0N866_9BACT</name>
<dbReference type="GO" id="GO:0015934">
    <property type="term" value="C:large ribosomal subunit"/>
    <property type="evidence" value="ECO:0007669"/>
    <property type="project" value="InterPro"/>
</dbReference>
<reference evidence="7 8" key="1">
    <citation type="submission" date="2017-09" db="EMBL/GenBank/DDBJ databases">
        <title>Depth-based differentiation of microbial function through sediment-hosted aquifers and enrichment of novel symbionts in the deep terrestrial subsurface.</title>
        <authorList>
            <person name="Probst A.J."/>
            <person name="Ladd B."/>
            <person name="Jarett J.K."/>
            <person name="Geller-Mcgrath D.E."/>
            <person name="Sieber C.M."/>
            <person name="Emerson J.B."/>
            <person name="Anantharaman K."/>
            <person name="Thomas B.C."/>
            <person name="Malmstrom R."/>
            <person name="Stieglmeier M."/>
            <person name="Klingl A."/>
            <person name="Woyke T."/>
            <person name="Ryan C.M."/>
            <person name="Banfield J.F."/>
        </authorList>
    </citation>
    <scope>NUCLEOTIDE SEQUENCE [LARGE SCALE GENOMIC DNA]</scope>
    <source>
        <strain evidence="7">CG11_big_fil_rev_8_21_14_0_20_35_14</strain>
    </source>
</reference>
<dbReference type="Proteomes" id="UP000229893">
    <property type="component" value="Unassembled WGS sequence"/>
</dbReference>
<comment type="caution">
    <text evidence="7">The sequence shown here is derived from an EMBL/GenBank/DDBJ whole genome shotgun (WGS) entry which is preliminary data.</text>
</comment>
<dbReference type="GO" id="GO:0003735">
    <property type="term" value="F:structural constituent of ribosome"/>
    <property type="evidence" value="ECO:0007669"/>
    <property type="project" value="InterPro"/>
</dbReference>
<evidence type="ECO:0000256" key="4">
    <source>
        <dbReference type="HAMAP-Rule" id="MF_01341"/>
    </source>
</evidence>
<evidence type="ECO:0000313" key="8">
    <source>
        <dbReference type="Proteomes" id="UP000229893"/>
    </source>
</evidence>
<keyword evidence="2 4" id="KW-0689">Ribosomal protein</keyword>
<dbReference type="Gene3D" id="3.100.10.10">
    <property type="match status" value="1"/>
</dbReference>
<keyword evidence="4" id="KW-0694">RNA-binding</keyword>
<feature type="domain" description="Large ribosomal subunit protein uL15/eL18" evidence="6">
    <location>
        <begin position="74"/>
        <end position="141"/>
    </location>
</feature>
<dbReference type="EMBL" id="PCWO01000015">
    <property type="protein sequence ID" value="PIR05090.1"/>
    <property type="molecule type" value="Genomic_DNA"/>
</dbReference>
<protein>
    <recommendedName>
        <fullName evidence="4">Large ribosomal subunit protein uL15</fullName>
    </recommendedName>
</protein>
<keyword evidence="3 4" id="KW-0687">Ribonucleoprotein</keyword>
<feature type="compositionally biased region" description="Basic residues" evidence="5">
    <location>
        <begin position="14"/>
        <end position="25"/>
    </location>
</feature>
<evidence type="ECO:0000256" key="5">
    <source>
        <dbReference type="SAM" id="MobiDB-lite"/>
    </source>
</evidence>
<dbReference type="InterPro" id="IPR030878">
    <property type="entry name" value="Ribosomal_uL15"/>
</dbReference>
<evidence type="ECO:0000256" key="1">
    <source>
        <dbReference type="ARBA" id="ARBA00007320"/>
    </source>
</evidence>
<evidence type="ECO:0000256" key="2">
    <source>
        <dbReference type="ARBA" id="ARBA00022980"/>
    </source>
</evidence>
<keyword evidence="4" id="KW-0699">rRNA-binding</keyword>
<proteinExistence type="inferred from homology"/>
<dbReference type="SUPFAM" id="SSF52080">
    <property type="entry name" value="Ribosomal proteins L15p and L18e"/>
    <property type="match status" value="1"/>
</dbReference>
<dbReference type="HAMAP" id="MF_01341">
    <property type="entry name" value="Ribosomal_uL15"/>
    <property type="match status" value="1"/>
</dbReference>
<feature type="region of interest" description="Disordered" evidence="5">
    <location>
        <begin position="1"/>
        <end position="44"/>
    </location>
</feature>
<feature type="compositionally biased region" description="Basic and acidic residues" evidence="5">
    <location>
        <begin position="1"/>
        <end position="13"/>
    </location>
</feature>
<dbReference type="InterPro" id="IPR021131">
    <property type="entry name" value="Ribosomal_uL15/eL18"/>
</dbReference>
<dbReference type="PANTHER" id="PTHR12934:SF11">
    <property type="entry name" value="LARGE RIBOSOMAL SUBUNIT PROTEIN UL15M"/>
    <property type="match status" value="1"/>
</dbReference>
<comment type="subunit">
    <text evidence="4">Part of the 50S ribosomal subunit.</text>
</comment>
<dbReference type="InterPro" id="IPR005749">
    <property type="entry name" value="Ribosomal_uL15_bac-type"/>
</dbReference>
<sequence>MQLHDLKIKEASKIKPKKRIGRGGKRGTFSGRGTKGQKARSGHKILPAERVLIQRLPKMRGMKNNPKSHKTFALNVGQIEKMGLTIIDRKTLLKKNLMELTFKGKIKVLGSGEINTPVEISKNVLVSKSAEAKIVKAKGKVNKR</sequence>
<comment type="similarity">
    <text evidence="1 4">Belongs to the universal ribosomal protein uL15 family.</text>
</comment>
<comment type="function">
    <text evidence="4">Binds to the 23S rRNA.</text>
</comment>
<evidence type="ECO:0000313" key="7">
    <source>
        <dbReference type="EMBL" id="PIR05090.1"/>
    </source>
</evidence>
<dbReference type="InterPro" id="IPR036227">
    <property type="entry name" value="Ribosomal_uL15/eL18_sf"/>
</dbReference>
<dbReference type="Pfam" id="PF00828">
    <property type="entry name" value="Ribosomal_L27A"/>
    <property type="match status" value="1"/>
</dbReference>
<evidence type="ECO:0000256" key="3">
    <source>
        <dbReference type="ARBA" id="ARBA00023274"/>
    </source>
</evidence>
<dbReference type="PANTHER" id="PTHR12934">
    <property type="entry name" value="50S RIBOSOMAL PROTEIN L15"/>
    <property type="match status" value="1"/>
</dbReference>